<evidence type="ECO:0000313" key="3">
    <source>
        <dbReference type="Proteomes" id="UP001595752"/>
    </source>
</evidence>
<feature type="domain" description="Pyridoxamine 5'-phosphate oxidase N-terminal" evidence="1">
    <location>
        <begin position="38"/>
        <end position="124"/>
    </location>
</feature>
<evidence type="ECO:0000259" key="1">
    <source>
        <dbReference type="Pfam" id="PF01243"/>
    </source>
</evidence>
<dbReference type="PANTHER" id="PTHR42815">
    <property type="entry name" value="FAD-BINDING, PUTATIVE (AFU_ORTHOLOGUE AFUA_6G07600)-RELATED"/>
    <property type="match status" value="1"/>
</dbReference>
<evidence type="ECO:0000313" key="2">
    <source>
        <dbReference type="EMBL" id="MFC3885656.1"/>
    </source>
</evidence>
<dbReference type="InterPro" id="IPR011576">
    <property type="entry name" value="Pyridox_Oxase_N"/>
</dbReference>
<dbReference type="SUPFAM" id="SSF50475">
    <property type="entry name" value="FMN-binding split barrel"/>
    <property type="match status" value="1"/>
</dbReference>
<dbReference type="Gene3D" id="2.30.110.10">
    <property type="entry name" value="Electron Transport, Fmn-binding Protein, Chain A"/>
    <property type="match status" value="2"/>
</dbReference>
<comment type="caution">
    <text evidence="2">The sequence shown here is derived from an EMBL/GenBank/DDBJ whole genome shotgun (WGS) entry which is preliminary data.</text>
</comment>
<accession>A0ABV8B5S9</accession>
<protein>
    <submittedName>
        <fullName evidence="2">Pyridoxamine 5'-phosphate oxidase family protein</fullName>
    </submittedName>
</protein>
<keyword evidence="3" id="KW-1185">Reference proteome</keyword>
<dbReference type="EMBL" id="JBHRZT010000072">
    <property type="protein sequence ID" value="MFC3885656.1"/>
    <property type="molecule type" value="Genomic_DNA"/>
</dbReference>
<gene>
    <name evidence="2" type="ORF">ACFOU2_20135</name>
</gene>
<dbReference type="InterPro" id="IPR012349">
    <property type="entry name" value="Split_barrel_FMN-bd"/>
</dbReference>
<sequence length="302" mass="34065">MSSIYHSGEMEVQRLAGVQHMAAQTGKSIRDFIPPVAGEFLQQQTMLIAGSTDPYNQVWTSILTGAPGFIIVKDQQTVEIHSSLDKADPLFKNLKTHEQIGILAIDFQTRKRMRINGKARIADDVIQVKTEQVYSNCPKYIQARTPVPLLRNKNPDLTQEATHTNILSNTQKSWIRLADTFFIATSGPDYRTDASHRGGYPGFIKVISNTSLIFPDYFGNAMFNTLGNIYSNPQTSLLFIDFNNGSTLQLIGKSTILWDEHNLAKSPGAERLIQFEIEQIIEKMNHLPFHQNFSEYSPFNPE</sequence>
<dbReference type="Pfam" id="PF01243">
    <property type="entry name" value="PNPOx_N"/>
    <property type="match status" value="2"/>
</dbReference>
<dbReference type="PANTHER" id="PTHR42815:SF2">
    <property type="entry name" value="FAD-BINDING, PUTATIVE (AFU_ORTHOLOGUE AFUA_6G07600)-RELATED"/>
    <property type="match status" value="1"/>
</dbReference>
<organism evidence="2 3">
    <name type="scientific">Bacillus songklensis</name>
    <dbReference type="NCBI Taxonomy" id="1069116"/>
    <lineage>
        <taxon>Bacteria</taxon>
        <taxon>Bacillati</taxon>
        <taxon>Bacillota</taxon>
        <taxon>Bacilli</taxon>
        <taxon>Bacillales</taxon>
        <taxon>Bacillaceae</taxon>
        <taxon>Bacillus</taxon>
    </lineage>
</organism>
<dbReference type="RefSeq" id="WP_377918055.1">
    <property type="nucleotide sequence ID" value="NZ_JBHRZT010000072.1"/>
</dbReference>
<reference evidence="3" key="1">
    <citation type="journal article" date="2019" name="Int. J. Syst. Evol. Microbiol.">
        <title>The Global Catalogue of Microorganisms (GCM) 10K type strain sequencing project: providing services to taxonomists for standard genome sequencing and annotation.</title>
        <authorList>
            <consortium name="The Broad Institute Genomics Platform"/>
            <consortium name="The Broad Institute Genome Sequencing Center for Infectious Disease"/>
            <person name="Wu L."/>
            <person name="Ma J."/>
        </authorList>
    </citation>
    <scope>NUCLEOTIDE SEQUENCE [LARGE SCALE GENOMIC DNA]</scope>
    <source>
        <strain evidence="3">CCUG 61889</strain>
    </source>
</reference>
<name>A0ABV8B5S9_9BACI</name>
<feature type="domain" description="Pyridoxamine 5'-phosphate oxidase N-terminal" evidence="1">
    <location>
        <begin position="171"/>
        <end position="271"/>
    </location>
</feature>
<proteinExistence type="predicted"/>
<dbReference type="Proteomes" id="UP001595752">
    <property type="component" value="Unassembled WGS sequence"/>
</dbReference>